<dbReference type="EMBL" id="CP003789">
    <property type="protein sequence ID" value="AGA64094.1"/>
    <property type="molecule type" value="Genomic_DNA"/>
</dbReference>
<evidence type="ECO:0000256" key="1">
    <source>
        <dbReference type="SAM" id="Coils"/>
    </source>
</evidence>
<evidence type="ECO:0000313" key="5">
    <source>
        <dbReference type="EMBL" id="AGA64094.1"/>
    </source>
</evidence>
<dbReference type="PANTHER" id="PTHR11102:SF160">
    <property type="entry name" value="ERAD-ASSOCIATED E3 UBIQUITIN-PROTEIN LIGASE COMPONENT HRD3"/>
    <property type="match status" value="1"/>
</dbReference>
<feature type="domain" description="Peptidoglycan binding-like" evidence="4">
    <location>
        <begin position="1096"/>
        <end position="1144"/>
    </location>
</feature>
<dbReference type="SUPFAM" id="SSF81901">
    <property type="entry name" value="HCP-like"/>
    <property type="match status" value="1"/>
</dbReference>
<dbReference type="eggNOG" id="COG1196">
    <property type="taxonomic scope" value="Bacteria"/>
</dbReference>
<gene>
    <name evidence="5" type="ordered locus">B488_01010</name>
</gene>
<dbReference type="STRING" id="1215343.B488_01010"/>
<dbReference type="Pfam" id="PF01471">
    <property type="entry name" value="PG_binding_1"/>
    <property type="match status" value="1"/>
</dbReference>
<dbReference type="InterPro" id="IPR036365">
    <property type="entry name" value="PGBD-like_sf"/>
</dbReference>
<proteinExistence type="predicted"/>
<sequence length="1153" mass="132476">MNGLQPKNRHSEIDVLNRTLEGLEERVEGLMQHVKAQSQLRIHEKEKRSSPLSKLQTNHSLNPNLHTEKKLFLHHAPEQEIIKNQNFDYNQDEFSKNTKMINLLEPDDSHSIEHRNKLDSSKKGFENQYMLKKLEKLVNQLENSKTQPKELTIEKNINPENSQDKNIIIQKSSLDSFHRDILRLVESIDWLCKVTPNATIKNLHKEFEAFCLKIDSLAKEKSLREMETYWQDIQKYLAKMDVQILHQELTFLTQQMDEVKYKLGEIKENPDVKTLEKKLNSLLLSTQQIVKLLHPINGEVILEQFSGIDSRLSEISQTISTNNHTIGQDNQKLIQRIENRLEALNNQIQKLQNEFNKRQVPTELISQLLEVLHARIKELGVSEQSTLRLAERLDEFSNLIEKSYRTESFSELTQYLLEISNKINALEQDTTNKDLSNKLDYLVHHINEITKPTKNISQEVFNNLQKTLKEITLHLENASHAPQNYTVALRNLENQICNLSEYIKSNPQAKDPSEEIYKRVSLLEDYITTNDQYVIEAAQQAAKAVFKSYEAKNKELNFSDKDDINQSNKLQEKPQKHNKNSFQELHNTLEQIAKKLDKIESKQHNTVKSQKTPYFEESQSISSSMNSSSLKKSHEQLNIEPDKEEKRKENPIKRLYKNFKKGEEELSSSDKLSFIEDNIPSINSLTLSDNSEEDYPLEPGETKIPSVKKILERVSSIQNNGRHESNGTDYIAAARRAALAASMEDLIYLKKEGNKPIIPKYNRTLRETVSKHWFVFIVFIAVLITSSFLISPILNYAKNNKDTLNPQSTKNLSQKIDQKPKEKKVSFNHLNKDSVIVKKEEIEKIPATKVATSTIRMEPSTNKFSSIEINVPDTIKPLALLKAARSGEPVAFFEIATHYLEGRNTVSADPAIAAKWYRIAAMYNFAPAQYRLGNLYEEGIGVIRNLEKAHYYYKMAANQGNINAMDKLAALFLNFEKTPNYKEGIPWLLKAANFGVTNSQFNLGILYLNGNGLPKDITEAYKWLSIAARNGNKMAEAKCIEISKILSPEEFHKASLKIQSWKQQEANPYMNSVIIPNSWRYDDTIKPSIDTKMTTRNIQELLNRNGFNVGSVDGNYGPKTISAIKAFQKSVNLKEDGIISNKFVNELVKHSKN</sequence>
<dbReference type="eggNOG" id="COG0790">
    <property type="taxonomic scope" value="Bacteria"/>
</dbReference>
<protein>
    <submittedName>
        <fullName evidence="5">Putative hemagglutinin protein</fullName>
    </submittedName>
</protein>
<name>L0ERI6_LIBCB</name>
<evidence type="ECO:0000256" key="2">
    <source>
        <dbReference type="SAM" id="MobiDB-lite"/>
    </source>
</evidence>
<evidence type="ECO:0000313" key="6">
    <source>
        <dbReference type="Proteomes" id="UP000010799"/>
    </source>
</evidence>
<dbReference type="InterPro" id="IPR002477">
    <property type="entry name" value="Peptidoglycan-bd-like"/>
</dbReference>
<dbReference type="Gene3D" id="1.10.101.10">
    <property type="entry name" value="PGBD-like superfamily/PGBD"/>
    <property type="match status" value="1"/>
</dbReference>
<feature type="region of interest" description="Disordered" evidence="2">
    <location>
        <begin position="558"/>
        <end position="579"/>
    </location>
</feature>
<organism evidence="5 6">
    <name type="scientific">Liberibacter crescens (strain BT-1)</name>
    <dbReference type="NCBI Taxonomy" id="1215343"/>
    <lineage>
        <taxon>Bacteria</taxon>
        <taxon>Pseudomonadati</taxon>
        <taxon>Pseudomonadota</taxon>
        <taxon>Alphaproteobacteria</taxon>
        <taxon>Hyphomicrobiales</taxon>
        <taxon>Rhizobiaceae</taxon>
        <taxon>Liberibacter</taxon>
    </lineage>
</organism>
<dbReference type="RefSeq" id="WP_015272521.1">
    <property type="nucleotide sequence ID" value="NC_019907.1"/>
</dbReference>
<dbReference type="eggNOG" id="COG3409">
    <property type="taxonomic scope" value="Bacteria"/>
</dbReference>
<dbReference type="PANTHER" id="PTHR11102">
    <property type="entry name" value="SEL-1-LIKE PROTEIN"/>
    <property type="match status" value="1"/>
</dbReference>
<dbReference type="Pfam" id="PF08238">
    <property type="entry name" value="Sel1"/>
    <property type="match status" value="3"/>
</dbReference>
<feature type="compositionally biased region" description="Polar residues" evidence="2">
    <location>
        <begin position="50"/>
        <end position="61"/>
    </location>
</feature>
<dbReference type="InterPro" id="IPR050767">
    <property type="entry name" value="Sel1_AlgK"/>
</dbReference>
<dbReference type="KEGG" id="lcc:B488_01010"/>
<dbReference type="InterPro" id="IPR011990">
    <property type="entry name" value="TPR-like_helical_dom_sf"/>
</dbReference>
<feature type="compositionally biased region" description="Basic and acidic residues" evidence="2">
    <location>
        <begin position="632"/>
        <end position="651"/>
    </location>
</feature>
<dbReference type="InterPro" id="IPR006597">
    <property type="entry name" value="Sel1-like"/>
</dbReference>
<feature type="transmembrane region" description="Helical" evidence="3">
    <location>
        <begin position="773"/>
        <end position="794"/>
    </location>
</feature>
<feature type="compositionally biased region" description="Low complexity" evidence="2">
    <location>
        <begin position="618"/>
        <end position="630"/>
    </location>
</feature>
<reference evidence="5 6" key="1">
    <citation type="journal article" date="2012" name="Stand. Genomic Sci.">
        <title>Complete genome sequence of Liberibacter crescens BT-1.</title>
        <authorList>
            <person name="Leonard M.T."/>
            <person name="Fagen J.R."/>
            <person name="Davis-Richardson A.G."/>
            <person name="Davis M.J."/>
            <person name="Triplett E.W."/>
        </authorList>
    </citation>
    <scope>NUCLEOTIDE SEQUENCE [LARGE SCALE GENOMIC DNA]</scope>
    <source>
        <strain evidence="5 6">BT-1</strain>
    </source>
</reference>
<feature type="compositionally biased region" description="Basic and acidic residues" evidence="2">
    <location>
        <begin position="558"/>
        <end position="575"/>
    </location>
</feature>
<dbReference type="SMART" id="SM00671">
    <property type="entry name" value="SEL1"/>
    <property type="match status" value="4"/>
</dbReference>
<dbReference type="SUPFAM" id="SSF47090">
    <property type="entry name" value="PGBD-like"/>
    <property type="match status" value="1"/>
</dbReference>
<feature type="coiled-coil region" evidence="1">
    <location>
        <begin position="327"/>
        <end position="354"/>
    </location>
</feature>
<keyword evidence="3" id="KW-1133">Transmembrane helix</keyword>
<keyword evidence="3" id="KW-0812">Transmembrane</keyword>
<dbReference type="AlphaFoldDB" id="L0ERI6"/>
<feature type="region of interest" description="Disordered" evidence="2">
    <location>
        <begin position="38"/>
        <end position="61"/>
    </location>
</feature>
<dbReference type="InterPro" id="IPR036366">
    <property type="entry name" value="PGBDSf"/>
</dbReference>
<feature type="region of interest" description="Disordered" evidence="2">
    <location>
        <begin position="602"/>
        <end position="651"/>
    </location>
</feature>
<keyword evidence="6" id="KW-1185">Reference proteome</keyword>
<accession>L0ERI6</accession>
<keyword evidence="1" id="KW-0175">Coiled coil</keyword>
<evidence type="ECO:0000259" key="4">
    <source>
        <dbReference type="Pfam" id="PF01471"/>
    </source>
</evidence>
<dbReference type="Gene3D" id="1.25.40.10">
    <property type="entry name" value="Tetratricopeptide repeat domain"/>
    <property type="match status" value="1"/>
</dbReference>
<dbReference type="HOGENOM" id="CLU_005869_0_0_5"/>
<dbReference type="Proteomes" id="UP000010799">
    <property type="component" value="Chromosome"/>
</dbReference>
<dbReference type="PATRIC" id="fig|1215343.11.peg.106"/>
<evidence type="ECO:0000256" key="3">
    <source>
        <dbReference type="SAM" id="Phobius"/>
    </source>
</evidence>
<keyword evidence="3" id="KW-0472">Membrane</keyword>